<comment type="caution">
    <text evidence="1">The sequence shown here is derived from an EMBL/GenBank/DDBJ whole genome shotgun (WGS) entry which is preliminary data.</text>
</comment>
<keyword evidence="2" id="KW-1185">Reference proteome</keyword>
<proteinExistence type="predicted"/>
<dbReference type="Proteomes" id="UP000237271">
    <property type="component" value="Unassembled WGS sequence"/>
</dbReference>
<dbReference type="EMBL" id="NCKW01006460">
    <property type="protein sequence ID" value="POM71562.1"/>
    <property type="molecule type" value="Genomic_DNA"/>
</dbReference>
<accession>A0A2P4Y166</accession>
<dbReference type="AlphaFoldDB" id="A0A2P4Y166"/>
<name>A0A2P4Y166_9STRA</name>
<sequence>MAPRSTAARLFIDNPDVPEPKILGCSVSSQLHMCHLLHFLAFCFVNAMNFHSIATPNHLLTCLSRDCPHDLHRHMHLSPLHCF</sequence>
<protein>
    <submittedName>
        <fullName evidence="1">Uncharacterized protein</fullName>
    </submittedName>
</protein>
<evidence type="ECO:0000313" key="2">
    <source>
        <dbReference type="Proteomes" id="UP000237271"/>
    </source>
</evidence>
<reference evidence="1 2" key="1">
    <citation type="journal article" date="2017" name="Genome Biol. Evol.">
        <title>Phytophthora megakarya and P. palmivora, closely related causal agents of cacao black pod rot, underwent increases in genome sizes and gene numbers by different mechanisms.</title>
        <authorList>
            <person name="Ali S.S."/>
            <person name="Shao J."/>
            <person name="Lary D.J."/>
            <person name="Kronmiller B."/>
            <person name="Shen D."/>
            <person name="Strem M.D."/>
            <person name="Amoako-Attah I."/>
            <person name="Akrofi A.Y."/>
            <person name="Begoude B.A."/>
            <person name="Ten Hoopen G.M."/>
            <person name="Coulibaly K."/>
            <person name="Kebe B.I."/>
            <person name="Melnick R.L."/>
            <person name="Guiltinan M.J."/>
            <person name="Tyler B.M."/>
            <person name="Meinhardt L.W."/>
            <person name="Bailey B.A."/>
        </authorList>
    </citation>
    <scope>NUCLEOTIDE SEQUENCE [LARGE SCALE GENOMIC DNA]</scope>
    <source>
        <strain evidence="2">sbr112.9</strain>
    </source>
</reference>
<evidence type="ECO:0000313" key="1">
    <source>
        <dbReference type="EMBL" id="POM71562.1"/>
    </source>
</evidence>
<gene>
    <name evidence="1" type="ORF">PHPALM_11851</name>
</gene>
<organism evidence="1 2">
    <name type="scientific">Phytophthora palmivora</name>
    <dbReference type="NCBI Taxonomy" id="4796"/>
    <lineage>
        <taxon>Eukaryota</taxon>
        <taxon>Sar</taxon>
        <taxon>Stramenopiles</taxon>
        <taxon>Oomycota</taxon>
        <taxon>Peronosporomycetes</taxon>
        <taxon>Peronosporales</taxon>
        <taxon>Peronosporaceae</taxon>
        <taxon>Phytophthora</taxon>
    </lineage>
</organism>